<protein>
    <submittedName>
        <fullName evidence="1">Alpha-amylase/alpha-mannosidase</fullName>
    </submittedName>
</protein>
<sequence length="45" mass="5007">RRQDRQGRVGGLSGAGWDLPSIRQLLELGQTLGVDVECWLNQLSK</sequence>
<name>A0A6J4N4Z3_9CYAN</name>
<accession>A0A6J4N4Z3</accession>
<dbReference type="EMBL" id="CADCTZ010001071">
    <property type="protein sequence ID" value="CAA9377638.1"/>
    <property type="molecule type" value="Genomic_DNA"/>
</dbReference>
<gene>
    <name evidence="1" type="ORF">AVDCRST_MAG84-4840</name>
</gene>
<dbReference type="AlphaFoldDB" id="A0A6J4N4Z3"/>
<proteinExistence type="predicted"/>
<reference evidence="1" key="1">
    <citation type="submission" date="2020-02" db="EMBL/GenBank/DDBJ databases">
        <authorList>
            <person name="Meier V. D."/>
        </authorList>
    </citation>
    <scope>NUCLEOTIDE SEQUENCE</scope>
    <source>
        <strain evidence="1">AVDCRST_MAG84</strain>
    </source>
</reference>
<evidence type="ECO:0000313" key="1">
    <source>
        <dbReference type="EMBL" id="CAA9377638.1"/>
    </source>
</evidence>
<feature type="non-terminal residue" evidence="1">
    <location>
        <position position="1"/>
    </location>
</feature>
<organism evidence="1">
    <name type="scientific">uncultured Microcoleus sp</name>
    <dbReference type="NCBI Taxonomy" id="259945"/>
    <lineage>
        <taxon>Bacteria</taxon>
        <taxon>Bacillati</taxon>
        <taxon>Cyanobacteriota</taxon>
        <taxon>Cyanophyceae</taxon>
        <taxon>Oscillatoriophycideae</taxon>
        <taxon>Oscillatoriales</taxon>
        <taxon>Microcoleaceae</taxon>
        <taxon>Microcoleus</taxon>
        <taxon>environmental samples</taxon>
    </lineage>
</organism>